<keyword evidence="1" id="KW-0472">Membrane</keyword>
<name>A0A8J5NB07_HOMAM</name>
<reference evidence="2" key="1">
    <citation type="journal article" date="2021" name="Sci. Adv.">
        <title>The American lobster genome reveals insights on longevity, neural, and immune adaptations.</title>
        <authorList>
            <person name="Polinski J.M."/>
            <person name="Zimin A.V."/>
            <person name="Clark K.F."/>
            <person name="Kohn A.B."/>
            <person name="Sadowski N."/>
            <person name="Timp W."/>
            <person name="Ptitsyn A."/>
            <person name="Khanna P."/>
            <person name="Romanova D.Y."/>
            <person name="Williams P."/>
            <person name="Greenwood S.J."/>
            <person name="Moroz L.L."/>
            <person name="Walt D.R."/>
            <person name="Bodnar A.G."/>
        </authorList>
    </citation>
    <scope>NUCLEOTIDE SEQUENCE</scope>
    <source>
        <strain evidence="2">GMGI-L3</strain>
    </source>
</reference>
<comment type="caution">
    <text evidence="2">The sequence shown here is derived from an EMBL/GenBank/DDBJ whole genome shotgun (WGS) entry which is preliminary data.</text>
</comment>
<evidence type="ECO:0000256" key="1">
    <source>
        <dbReference type="SAM" id="Phobius"/>
    </source>
</evidence>
<dbReference type="Proteomes" id="UP000747542">
    <property type="component" value="Unassembled WGS sequence"/>
</dbReference>
<dbReference type="AlphaFoldDB" id="A0A8J5NB07"/>
<evidence type="ECO:0000313" key="2">
    <source>
        <dbReference type="EMBL" id="KAG7176123.1"/>
    </source>
</evidence>
<accession>A0A8J5NB07</accession>
<dbReference type="EMBL" id="JAHLQT010004117">
    <property type="protein sequence ID" value="KAG7176123.1"/>
    <property type="molecule type" value="Genomic_DNA"/>
</dbReference>
<protein>
    <submittedName>
        <fullName evidence="2">Uncharacterized protein</fullName>
    </submittedName>
</protein>
<gene>
    <name evidence="2" type="ORF">Hamer_G020968</name>
</gene>
<keyword evidence="1" id="KW-1133">Transmembrane helix</keyword>
<keyword evidence="3" id="KW-1185">Reference proteome</keyword>
<sequence length="115" mass="12930">MGCILTASLTENGLIDLWSWCLSATVLFLFCISHLSSSRDHYLGSSRVSFVGTSIFILLPISRRAGLVFSPSCGVFRVFKRPRYKSSFAFKHRFIIPFSLHSCFGSSIRLTIAWT</sequence>
<organism evidence="2 3">
    <name type="scientific">Homarus americanus</name>
    <name type="common">American lobster</name>
    <dbReference type="NCBI Taxonomy" id="6706"/>
    <lineage>
        <taxon>Eukaryota</taxon>
        <taxon>Metazoa</taxon>
        <taxon>Ecdysozoa</taxon>
        <taxon>Arthropoda</taxon>
        <taxon>Crustacea</taxon>
        <taxon>Multicrustacea</taxon>
        <taxon>Malacostraca</taxon>
        <taxon>Eumalacostraca</taxon>
        <taxon>Eucarida</taxon>
        <taxon>Decapoda</taxon>
        <taxon>Pleocyemata</taxon>
        <taxon>Astacidea</taxon>
        <taxon>Nephropoidea</taxon>
        <taxon>Nephropidae</taxon>
        <taxon>Homarus</taxon>
    </lineage>
</organism>
<feature type="transmembrane region" description="Helical" evidence="1">
    <location>
        <begin position="17"/>
        <end position="37"/>
    </location>
</feature>
<evidence type="ECO:0000313" key="3">
    <source>
        <dbReference type="Proteomes" id="UP000747542"/>
    </source>
</evidence>
<keyword evidence="1" id="KW-0812">Transmembrane</keyword>
<proteinExistence type="predicted"/>